<gene>
    <name evidence="9" type="ORF">GCK72_014683</name>
</gene>
<evidence type="ECO:0000256" key="3">
    <source>
        <dbReference type="ARBA" id="ARBA00023125"/>
    </source>
</evidence>
<dbReference type="Proteomes" id="UP000483820">
    <property type="component" value="Chromosome IV"/>
</dbReference>
<dbReference type="FunFam" id="1.20.5.170:FF:000158">
    <property type="entry name" value="BZIP transcription factor family"/>
    <property type="match status" value="1"/>
</dbReference>
<dbReference type="CDD" id="cd14692">
    <property type="entry name" value="bZIP_ATF4"/>
    <property type="match status" value="1"/>
</dbReference>
<dbReference type="GO" id="GO:0050829">
    <property type="term" value="P:defense response to Gram-negative bacterium"/>
    <property type="evidence" value="ECO:0007669"/>
    <property type="project" value="UniProtKB-ARBA"/>
</dbReference>
<dbReference type="PROSITE" id="PS00036">
    <property type="entry name" value="BZIP_BASIC"/>
    <property type="match status" value="1"/>
</dbReference>
<dbReference type="SUPFAM" id="SSF57959">
    <property type="entry name" value="Leucine zipper domain"/>
    <property type="match status" value="1"/>
</dbReference>
<evidence type="ECO:0000256" key="6">
    <source>
        <dbReference type="SAM" id="Coils"/>
    </source>
</evidence>
<evidence type="ECO:0000313" key="10">
    <source>
        <dbReference type="Proteomes" id="UP000483820"/>
    </source>
</evidence>
<dbReference type="CTD" id="9806160"/>
<dbReference type="Gene3D" id="1.20.5.170">
    <property type="match status" value="1"/>
</dbReference>
<dbReference type="InterPro" id="IPR004827">
    <property type="entry name" value="bZIP"/>
</dbReference>
<proteinExistence type="predicted"/>
<comment type="caution">
    <text evidence="9">The sequence shown here is derived from an EMBL/GenBank/DDBJ whole genome shotgun (WGS) entry which is preliminary data.</text>
</comment>
<dbReference type="InterPro" id="IPR046347">
    <property type="entry name" value="bZIP_sf"/>
</dbReference>
<dbReference type="RefSeq" id="XP_053585175.1">
    <property type="nucleotide sequence ID" value="XM_053730403.1"/>
</dbReference>
<dbReference type="PANTHER" id="PTHR23351:SF24">
    <property type="entry name" value="ACTIVATING TRANSCRIPTION FACTOR 3-RELATED"/>
    <property type="match status" value="1"/>
</dbReference>
<evidence type="ECO:0000256" key="4">
    <source>
        <dbReference type="ARBA" id="ARBA00023163"/>
    </source>
</evidence>
<dbReference type="PROSITE" id="PS50217">
    <property type="entry name" value="BZIP"/>
    <property type="match status" value="1"/>
</dbReference>
<evidence type="ECO:0000259" key="8">
    <source>
        <dbReference type="PROSITE" id="PS50217"/>
    </source>
</evidence>
<dbReference type="GO" id="GO:0000981">
    <property type="term" value="F:DNA-binding transcription factor activity, RNA polymerase II-specific"/>
    <property type="evidence" value="ECO:0007669"/>
    <property type="project" value="TreeGrafter"/>
</dbReference>
<keyword evidence="6" id="KW-0175">Coiled coil</keyword>
<dbReference type="PANTHER" id="PTHR23351">
    <property type="entry name" value="FOS TRANSCRIPTION FACTOR-RELATED"/>
    <property type="match status" value="1"/>
</dbReference>
<dbReference type="SMART" id="SM00338">
    <property type="entry name" value="BRLZ"/>
    <property type="match status" value="1"/>
</dbReference>
<evidence type="ECO:0000256" key="2">
    <source>
        <dbReference type="ARBA" id="ARBA00023015"/>
    </source>
</evidence>
<evidence type="ECO:0000313" key="9">
    <source>
        <dbReference type="EMBL" id="KAF1758225.1"/>
    </source>
</evidence>
<keyword evidence="4" id="KW-0804">Transcription</keyword>
<dbReference type="InterPro" id="IPR000837">
    <property type="entry name" value="AP-1"/>
</dbReference>
<dbReference type="GO" id="GO:0000978">
    <property type="term" value="F:RNA polymerase II cis-regulatory region sequence-specific DNA binding"/>
    <property type="evidence" value="ECO:0007669"/>
    <property type="project" value="TreeGrafter"/>
</dbReference>
<organism evidence="9 10">
    <name type="scientific">Caenorhabditis remanei</name>
    <name type="common">Caenorhabditis vulgaris</name>
    <dbReference type="NCBI Taxonomy" id="31234"/>
    <lineage>
        <taxon>Eukaryota</taxon>
        <taxon>Metazoa</taxon>
        <taxon>Ecdysozoa</taxon>
        <taxon>Nematoda</taxon>
        <taxon>Chromadorea</taxon>
        <taxon>Rhabditida</taxon>
        <taxon>Rhabditina</taxon>
        <taxon>Rhabditomorpha</taxon>
        <taxon>Rhabditoidea</taxon>
        <taxon>Rhabditidae</taxon>
        <taxon>Peloderinae</taxon>
        <taxon>Caenorhabditis</taxon>
    </lineage>
</organism>
<feature type="coiled-coil region" evidence="6">
    <location>
        <begin position="213"/>
        <end position="240"/>
    </location>
</feature>
<reference evidence="9 10" key="1">
    <citation type="submission" date="2019-12" db="EMBL/GenBank/DDBJ databases">
        <title>Chromosome-level assembly of the Caenorhabditis remanei genome.</title>
        <authorList>
            <person name="Teterina A.A."/>
            <person name="Willis J.H."/>
            <person name="Phillips P.C."/>
        </authorList>
    </citation>
    <scope>NUCLEOTIDE SEQUENCE [LARGE SCALE GENOMIC DNA]</scope>
    <source>
        <strain evidence="9 10">PX506</strain>
        <tissue evidence="9">Whole organism</tissue>
    </source>
</reference>
<feature type="domain" description="BZIP" evidence="8">
    <location>
        <begin position="186"/>
        <end position="239"/>
    </location>
</feature>
<feature type="region of interest" description="Disordered" evidence="7">
    <location>
        <begin position="174"/>
        <end position="197"/>
    </location>
</feature>
<comment type="subcellular location">
    <subcellularLocation>
        <location evidence="1">Nucleus</location>
    </subcellularLocation>
</comment>
<dbReference type="GO" id="GO:0005634">
    <property type="term" value="C:nucleus"/>
    <property type="evidence" value="ECO:0007669"/>
    <property type="project" value="UniProtKB-SubCell"/>
</dbReference>
<keyword evidence="2" id="KW-0805">Transcription regulation</keyword>
<dbReference type="AlphaFoldDB" id="A0A6A5GUR8"/>
<dbReference type="Pfam" id="PF07716">
    <property type="entry name" value="bZIP_2"/>
    <property type="match status" value="1"/>
</dbReference>
<evidence type="ECO:0000256" key="1">
    <source>
        <dbReference type="ARBA" id="ARBA00004123"/>
    </source>
</evidence>
<dbReference type="KEGG" id="crq:GCK72_014683"/>
<keyword evidence="3" id="KW-0238">DNA-binding</keyword>
<keyword evidence="5" id="KW-0539">Nucleus</keyword>
<dbReference type="EMBL" id="WUAV01000004">
    <property type="protein sequence ID" value="KAF1758225.1"/>
    <property type="molecule type" value="Genomic_DNA"/>
</dbReference>
<sequence>MGLWGERVFEDRSQLWRVTLMGQEATGWIVWAAGYQEHAGLNPHDHYHHHHYPHSSAHHTECYQTLSCPSDLPIETSYYNNMPPTYQDLGQTDLSPQFWCAEVDCAHERCATREIPHEQSKIFEEISKECDHILNNSDECEKCKVQHEDGAHEAIPINDLVDIVMQTVDNIKKNDSSQEETKMLSRKREQNKVAAARYRDKQKAKWQGLLDKREAEEKRNVRLKRQVTQLEKEVAEARQAFLLKLSQK</sequence>
<protein>
    <recommendedName>
        <fullName evidence="8">BZIP domain-containing protein</fullName>
    </recommendedName>
</protein>
<accession>A0A6A5GUR8</accession>
<name>A0A6A5GUR8_CAERE</name>
<evidence type="ECO:0000256" key="5">
    <source>
        <dbReference type="ARBA" id="ARBA00023242"/>
    </source>
</evidence>
<evidence type="ECO:0000256" key="7">
    <source>
        <dbReference type="SAM" id="MobiDB-lite"/>
    </source>
</evidence>
<dbReference type="GeneID" id="9806160"/>